<dbReference type="Proteomes" id="UP001320706">
    <property type="component" value="Unassembled WGS sequence"/>
</dbReference>
<proteinExistence type="predicted"/>
<organism evidence="1 2">
    <name type="scientific">Zalaria obscura</name>
    <dbReference type="NCBI Taxonomy" id="2024903"/>
    <lineage>
        <taxon>Eukaryota</taxon>
        <taxon>Fungi</taxon>
        <taxon>Dikarya</taxon>
        <taxon>Ascomycota</taxon>
        <taxon>Pezizomycotina</taxon>
        <taxon>Dothideomycetes</taxon>
        <taxon>Dothideomycetidae</taxon>
        <taxon>Dothideales</taxon>
        <taxon>Zalariaceae</taxon>
        <taxon>Zalaria</taxon>
    </lineage>
</organism>
<gene>
    <name evidence="1" type="ORF">M8818_002220</name>
</gene>
<dbReference type="EMBL" id="JAMKPW020000009">
    <property type="protein sequence ID" value="KAK8215209.1"/>
    <property type="molecule type" value="Genomic_DNA"/>
</dbReference>
<evidence type="ECO:0000313" key="2">
    <source>
        <dbReference type="Proteomes" id="UP001320706"/>
    </source>
</evidence>
<accession>A0ACC3SJA0</accession>
<keyword evidence="2" id="KW-1185">Reference proteome</keyword>
<protein>
    <submittedName>
        <fullName evidence="1">Uncharacterized protein</fullName>
    </submittedName>
</protein>
<comment type="caution">
    <text evidence="1">The sequence shown here is derived from an EMBL/GenBank/DDBJ whole genome shotgun (WGS) entry which is preliminary data.</text>
</comment>
<reference evidence="1" key="1">
    <citation type="submission" date="2024-02" db="EMBL/GenBank/DDBJ databases">
        <title>Metagenome Assembled Genome of Zalaria obscura JY119.</title>
        <authorList>
            <person name="Vighnesh L."/>
            <person name="Jagadeeshwari U."/>
            <person name="Venkata Ramana C."/>
            <person name="Sasikala C."/>
        </authorList>
    </citation>
    <scope>NUCLEOTIDE SEQUENCE</scope>
    <source>
        <strain evidence="1">JY119</strain>
    </source>
</reference>
<name>A0ACC3SJA0_9PEZI</name>
<sequence>MTLATTKPLTCPEAPCSSDTDIIAKKTASKQEVLSPPYLEDPRNGHGPHSSVVIDPLYILANAELWQFAAAGGVAAGV</sequence>
<evidence type="ECO:0000313" key="1">
    <source>
        <dbReference type="EMBL" id="KAK8215209.1"/>
    </source>
</evidence>